<dbReference type="AlphaFoldDB" id="A0A1A9K7K7"/>
<dbReference type="InterPro" id="IPR054122">
    <property type="entry name" value="Gp138-like_C"/>
</dbReference>
<dbReference type="NCBIfam" id="TIGR01644">
    <property type="entry name" value="phage_P2_V"/>
    <property type="match status" value="1"/>
</dbReference>
<gene>
    <name evidence="3" type="ORF">A9C11_03415</name>
</gene>
<proteinExistence type="predicted"/>
<evidence type="ECO:0000259" key="1">
    <source>
        <dbReference type="Pfam" id="PF04717"/>
    </source>
</evidence>
<sequence>MNPTYVSAEHDRMLASLIVPCVVVAVDLAAARVRVRNGDWTSAWVRWHAQGAGPARHWRAPGIGEQGVLLSPSGVLSMGTFVPGLYGDAGAPADSRDHVETWRFADGGSLSYDWAAHSYSIELPSGSVTVKVSGAQVLVSDSSVTVKAGQISLQGEVAIQGNLAVQGNVTSSGSIMDTTGNSNHHTH</sequence>
<evidence type="ECO:0000313" key="4">
    <source>
        <dbReference type="Proteomes" id="UP000077748"/>
    </source>
</evidence>
<dbReference type="EMBL" id="CP015878">
    <property type="protein sequence ID" value="ANI13090.1"/>
    <property type="molecule type" value="Genomic_DNA"/>
</dbReference>
<feature type="domain" description="Gp138-like beta-helical trimerization" evidence="2">
    <location>
        <begin position="100"/>
        <end position="171"/>
    </location>
</feature>
<dbReference type="InterPro" id="IPR037026">
    <property type="entry name" value="Vgr_OB-fold_dom_sf"/>
</dbReference>
<feature type="domain" description="Gp5/Type VI secretion system Vgr protein OB-fold" evidence="1">
    <location>
        <begin position="19"/>
        <end position="86"/>
    </location>
</feature>
<evidence type="ECO:0000259" key="2">
    <source>
        <dbReference type="Pfam" id="PF21930"/>
    </source>
</evidence>
<protein>
    <submittedName>
        <fullName evidence="3">Phage baseplate protein</fullName>
    </submittedName>
</protein>
<accession>A0A1A9K7K7</accession>
<dbReference type="Pfam" id="PF04717">
    <property type="entry name" value="Phage_base_V"/>
    <property type="match status" value="1"/>
</dbReference>
<dbReference type="Gene3D" id="6.20.150.10">
    <property type="match status" value="1"/>
</dbReference>
<dbReference type="Gene3D" id="2.40.50.230">
    <property type="entry name" value="Gp5 N-terminal domain"/>
    <property type="match status" value="1"/>
</dbReference>
<name>A0A1A9K7K7_9PSED</name>
<reference evidence="3 4" key="1">
    <citation type="submission" date="2016-05" db="EMBL/GenBank/DDBJ databases">
        <title>Genome Sequence of Pseudomonas citronellolis Strain SJTE-3, an Estrogens and Persistent Organic Pollutants degradation strain.</title>
        <authorList>
            <person name="Liang R."/>
        </authorList>
    </citation>
    <scope>NUCLEOTIDE SEQUENCE [LARGE SCALE GENOMIC DNA]</scope>
    <source>
        <strain evidence="3 4">SJTE-3</strain>
    </source>
</reference>
<dbReference type="InterPro" id="IPR013046">
    <property type="entry name" value="GpV/Gp45"/>
</dbReference>
<dbReference type="Proteomes" id="UP000077748">
    <property type="component" value="Chromosome"/>
</dbReference>
<dbReference type="RefSeq" id="WP_064581830.1">
    <property type="nucleotide sequence ID" value="NZ_CP015878.1"/>
</dbReference>
<evidence type="ECO:0000313" key="3">
    <source>
        <dbReference type="EMBL" id="ANI13090.1"/>
    </source>
</evidence>
<organism evidence="3 4">
    <name type="scientific">Pseudomonas citronellolis</name>
    <dbReference type="NCBI Taxonomy" id="53408"/>
    <lineage>
        <taxon>Bacteria</taxon>
        <taxon>Pseudomonadati</taxon>
        <taxon>Pseudomonadota</taxon>
        <taxon>Gammaproteobacteria</taxon>
        <taxon>Pseudomonadales</taxon>
        <taxon>Pseudomonadaceae</taxon>
        <taxon>Pseudomonas</taxon>
    </lineage>
</organism>
<dbReference type="InterPro" id="IPR006531">
    <property type="entry name" value="Gp5/Vgr_OB"/>
</dbReference>
<dbReference type="Pfam" id="PF21930">
    <property type="entry name" value="Gp138_C"/>
    <property type="match status" value="1"/>
</dbReference>